<reference evidence="27" key="1">
    <citation type="submission" date="2018-02" db="EMBL/GenBank/DDBJ databases">
        <authorList>
            <person name="Cohen D.B."/>
            <person name="Kent A.D."/>
        </authorList>
    </citation>
    <scope>NUCLEOTIDE SEQUENCE</scope>
</reference>
<dbReference type="CDD" id="cd01647">
    <property type="entry name" value="RT_LTR"/>
    <property type="match status" value="1"/>
</dbReference>
<evidence type="ECO:0000259" key="24">
    <source>
        <dbReference type="PROSITE" id="PS50013"/>
    </source>
</evidence>
<sequence>MSSLGRRGIHFLHKLNSASVPTDLLEKGQNRVIDASLTLIRERAKLKGELVRALGGSVASASLLGVPLGHNSSFLQGPAFAPPRIREAIWCGSTNSATEEGKELNDPRVLTDVGDVPVQEIRDCGVDDDRLMNVISDSVKLVMEEGDPLSPLLFIIVMEALSRMLERAVAGGFISGFAVGNSTGAELSISHSLFADDTLIFCGADIEQAWHLRGVFIWFQAISGLKINLSKSELVPVGQVPNVPEMAGILGCQVASLPLKYLGLPLGASFKSKVLWDGVVEKMEKRLAGWKRLYLSKGGRVTLIKSTLSSIPTYFLSLFPIPMSVAHRIEKLQRDFLWGGLEDVHKFHLVNWKQTCTPLPSGGLGIRNMAVFNKALLGKWLWRYSTEPTALWRQVIDSKYGCQRSAWCSDRVSATHGVSLWKHIRAGWKDFSHHISYKVGDGSQISFWHDTWCGALPLRQQFPTLFLLSRDPEAKVVDVSLFQGSHHVWDIEFIRSFQDWEMALVDSFMALIYSQVISPGVSDSLCWNPSRRGIFEVRSYYYVLIQPHPEDNFPWKCVWRAKVPPRVAFFTWTAALGKILTTDNLRKRRVIILDWCCMCKSSGESTNHLLLHCSVAWELWSMVCILFGTLWVMPRSVVDLLTCWQGSIGNSEAGKAPLCPLVLGGDHSISYPVVRAVSEKLGGPVDILHLDAHPDIYHCFEGNKYSHASSFARIMEGGYARRLLQVGIRSITTEGREQGKRFGVEQFEMRTFSRDRHFLENLICIKMLGIHFGGISKGVAQVVKALVLEKLGEGVKGVYVSIDVDSLDPAFAPGVSHIEPGGLSFRDVLNILHGLQGDVVAADVVEFNPQRDTVDGMTAMVAAKLENTIIAGPSVQAVQPIPKSAVQSIPKSAALRPAYLCMRLRSGRTMSNPSNPERTMSSIEPQSSSEPRQTLEDITRQGHRSVTDYLEQFQEYKRRCQIVEEEVVTLDRFKRGLNDDLRRELIIRGVTSLDQACELARNCELTAKSFFVRRSNTRNTTTYPQSSVYRPPKANPASAPLGKDDKGKGIVSEPTKLGSRLQCFKCNGFGRVASKCPSKTLLIQEEDGKEDDMEELVYDPNLEGIQDDGEEWEDEPNYLGCIRAISPYTVIFKDHPDVPRVNVVRCALAQQRDNTDWRRCAIFQTYTKCGDKTCRVIIDSGSCINAVSSTLVSRLGLKLVSHPNPYKDDIWCDVLPMDVGHIILGRPWLYDLDATLHGRSNSCSFVFEASQESVVLVLVAREVPLEIPLALHEEPPEEVKSVLNEFQDVFPEDLPDHLPPMRDIQHAIDFVPGATLPNLPHYSLNPTAHAELQRQVDALLQKGFIRESISLCAVPALLTPKKDGTWRMCVDSRAINKITVKYRFPIPRLDDMLDMMAGATIFSKIDLKSGYHQIRVRSGDEWKTAFKTKDGLYEWMVMPFGLSNAPSTFMRVMTQVLKPFMGKFLVVYFDDILIYNKSKAQHLDHLTQVCIALKKESLYGNLKKCSFFTDRVIFLGFIVSSAGVSPDPQKVQSVVDWPQPKNIHDVRSFHGLASFYRRFIRGFSTIMSPITDCMKQGEFKWTNAATKAFTELKKKLTEALVIRLPNFTKPFEVECDASGLGIGGVLSQERHPVAYFSEKLNDAKLKYSTYDKEFYAIVRSLWHWEHYLLPHEFIIYLDHEALRYLQSQKHLNFRHGQWVEFLQRYSFVVKHRAGIENKAADALSRRLSLLSIMSVEVTGFERLKEDYKSCPDFGELYSNLRSTPHPTRDDYFLQNGYLFKANQLCIPQTSIRNFLVWEIHVGGLAGHFGRDKTIEEQNTGLYTPLPVPDRPWQDVSMDFVLGLPRTFRKHDSILVVVDRFSKMAHFIPCSKTSDASKIAKLYFDEIVKLYGLPKTIVSDRDVRFMSYFWKTLWHLARSAGPFKILKRVGPNAYLLDLPPDYGISSTFNIEDLVAFKGTVVILDTPFDDPSPDTIDIPFPIPAPLNLLYARKEHIDAILDEQIVSTRDGGVQRFLVRWHGRPTSDCTWITRDELQQLDPNLLEYYQSYPSLHLTGSSSSHPEGVAYSSSLCMKMALSSTLSRLNLLPRPSLPYAVTTLRALKPYRPQLRPICPPLKSISPHFSSTSQNPNPTSPIPITQIPRPHHDLIVLGIETSCDDTAAAVVRGNGEILSQVVSSQADLLAQYGGVAPKMAEEAHSRVIDQVVQEALDQANVSETDLSAVAVTIGPGLSLCLRVGVQKARKTAGRFNLPIIGVHHMEAHTLVARLIERKLQFPFMALLISGGHNLLILARGLGQYIQLGTTIDDAIGEAYDKTAKWLGLDLRRSGGPAIEELAREGDAESIKFSIPMRQHKDCNFSYAGLKTQVRLAIESRNINAETPISCASSQDRSSRADIAASFQRVAVLHLEERCERAIEWALKIEPSIKHLVVSGGVASNQYVRARLDQVVKKNSLQLVCPPPSLCTDNGVMVAWTGIEHFRMGRFDPPPPADEPEDFVGAVPVGSWGRKRGKVEKWAVDGAVGAARERVNRREEEKREREKVLYKMPFRIAQIRLVSSHPEVYEPCDDSFALVDALLADKNNLIEHQPTLRVPGSHYIATDINPHAVRVTSETLAAHGVHAELINTDIALGLEKRLAGLVDVMVVNPPYVPTPEDEVGREGIASAWAGGENGRRVIDKILPIADNLLSDKGWLYMVTLTANNPSEICLQMRERGFASRIVVQRSTEEESLHIIKFWRDLDAQEDAKQMATTNKTASGRVMESVLSQFSLLSSWISNSSHSS</sequence>
<dbReference type="FunFam" id="3.40.50.150:FF:000077">
    <property type="entry name" value="HemK methyltransferase family member 2"/>
    <property type="match status" value="1"/>
</dbReference>
<evidence type="ECO:0000256" key="18">
    <source>
        <dbReference type="ARBA" id="ARBA00023315"/>
    </source>
</evidence>
<dbReference type="InterPro" id="IPR022450">
    <property type="entry name" value="TsaD"/>
</dbReference>
<dbReference type="CDD" id="cd00303">
    <property type="entry name" value="retropepsin_like"/>
    <property type="match status" value="1"/>
</dbReference>
<dbReference type="SUPFAM" id="SSF52768">
    <property type="entry name" value="Arginase/deacetylase"/>
    <property type="match status" value="1"/>
</dbReference>
<dbReference type="GO" id="GO:0006525">
    <property type="term" value="P:arginine metabolic process"/>
    <property type="evidence" value="ECO:0007669"/>
    <property type="project" value="UniProtKB-KW"/>
</dbReference>
<dbReference type="Gene3D" id="3.30.420.40">
    <property type="match status" value="2"/>
</dbReference>
<keyword evidence="16" id="KW-0464">Manganese</keyword>
<dbReference type="InterPro" id="IPR020855">
    <property type="entry name" value="Ureohydrolase_Mn_BS"/>
</dbReference>
<dbReference type="PROSITE" id="PS50013">
    <property type="entry name" value="CHROMO_2"/>
    <property type="match status" value="1"/>
</dbReference>
<dbReference type="InterPro" id="IPR016197">
    <property type="entry name" value="Chromo-like_dom_sf"/>
</dbReference>
<dbReference type="Pfam" id="PF24626">
    <property type="entry name" value="SH3_Tf2-1"/>
    <property type="match status" value="1"/>
</dbReference>
<dbReference type="Gene3D" id="2.40.50.40">
    <property type="match status" value="1"/>
</dbReference>
<evidence type="ECO:0000259" key="26">
    <source>
        <dbReference type="PROSITE" id="PS50994"/>
    </source>
</evidence>
<dbReference type="Pfam" id="PF00078">
    <property type="entry name" value="RVT_1"/>
    <property type="match status" value="2"/>
</dbReference>
<evidence type="ECO:0000256" key="19">
    <source>
        <dbReference type="ARBA" id="ARBA00047391"/>
    </source>
</evidence>
<keyword evidence="11" id="KW-0540">Nuclease</keyword>
<evidence type="ECO:0000256" key="2">
    <source>
        <dbReference type="ARBA" id="ARBA00004123"/>
    </source>
</evidence>
<dbReference type="SUPFAM" id="SSF53067">
    <property type="entry name" value="Actin-like ATPase domain"/>
    <property type="match status" value="1"/>
</dbReference>
<dbReference type="PROSITE" id="PS00092">
    <property type="entry name" value="N6_MTASE"/>
    <property type="match status" value="1"/>
</dbReference>
<evidence type="ECO:0000256" key="4">
    <source>
        <dbReference type="ARBA" id="ARBA00006149"/>
    </source>
</evidence>
<evidence type="ECO:0000256" key="3">
    <source>
        <dbReference type="ARBA" id="ARBA00005098"/>
    </source>
</evidence>
<evidence type="ECO:0000256" key="17">
    <source>
        <dbReference type="ARBA" id="ARBA00023242"/>
    </source>
</evidence>
<evidence type="ECO:0000313" key="27">
    <source>
        <dbReference type="EMBL" id="SPC75815.1"/>
    </source>
</evidence>
<gene>
    <name evidence="21" type="primary">GCP1</name>
    <name evidence="27" type="ORF">FSB_LOCUS3697</name>
</gene>
<feature type="region of interest" description="Disordered" evidence="23">
    <location>
        <begin position="907"/>
        <end position="941"/>
    </location>
</feature>
<dbReference type="PROSITE" id="PS51409">
    <property type="entry name" value="ARGINASE_2"/>
    <property type="match status" value="1"/>
</dbReference>
<proteinExistence type="inferred from homology"/>
<evidence type="ECO:0000256" key="10">
    <source>
        <dbReference type="ARBA" id="ARBA00022695"/>
    </source>
</evidence>
<dbReference type="Gene3D" id="3.40.800.10">
    <property type="entry name" value="Ureohydrolase domain"/>
    <property type="match status" value="1"/>
</dbReference>
<dbReference type="InterPro" id="IPR002052">
    <property type="entry name" value="DNA_methylase_N6_adenine_CS"/>
</dbReference>
<dbReference type="PROSITE" id="PS50878">
    <property type="entry name" value="RT_POL"/>
    <property type="match status" value="1"/>
</dbReference>
<dbReference type="InterPro" id="IPR000905">
    <property type="entry name" value="Gcp-like_dom"/>
</dbReference>
<keyword evidence="12 21" id="KW-0479">Metal-binding</keyword>
<keyword evidence="8" id="KW-0949">S-adenosyl-L-methionine</keyword>
<keyword evidence="18 21" id="KW-0012">Acyltransferase</keyword>
<evidence type="ECO:0000256" key="20">
    <source>
        <dbReference type="ARBA" id="ARBA00048117"/>
    </source>
</evidence>
<dbReference type="InterPro" id="IPR017861">
    <property type="entry name" value="KAE1/TsaD"/>
</dbReference>
<dbReference type="SUPFAM" id="SSF53098">
    <property type="entry name" value="Ribonuclease H-like"/>
    <property type="match status" value="1"/>
</dbReference>
<comment type="cofactor">
    <cofactor evidence="1">
        <name>Mn(2+)</name>
        <dbReference type="ChEBI" id="CHEBI:29035"/>
    </cofactor>
</comment>
<comment type="similarity">
    <text evidence="22">Belongs to the arginase family.</text>
</comment>
<evidence type="ECO:0000256" key="9">
    <source>
        <dbReference type="ARBA" id="ARBA00022694"/>
    </source>
</evidence>
<dbReference type="InterPro" id="IPR023696">
    <property type="entry name" value="Ureohydrolase_dom_sf"/>
</dbReference>
<dbReference type="CDD" id="cd24134">
    <property type="entry name" value="ASKHA_NBD_OSGEPL1_QRI7_euk"/>
    <property type="match status" value="1"/>
</dbReference>
<evidence type="ECO:0000256" key="1">
    <source>
        <dbReference type="ARBA" id="ARBA00001936"/>
    </source>
</evidence>
<dbReference type="GO" id="GO:0061711">
    <property type="term" value="F:tRNA N(6)-L-threonylcarbamoyladenine synthase activity"/>
    <property type="evidence" value="ECO:0007669"/>
    <property type="project" value="UniProtKB-EC"/>
</dbReference>
<evidence type="ECO:0000256" key="16">
    <source>
        <dbReference type="ARBA" id="ARBA00023211"/>
    </source>
</evidence>
<protein>
    <recommendedName>
        <fullName evidence="21">Glycoprotease 1</fullName>
    </recommendedName>
</protein>
<comment type="catalytic activity">
    <reaction evidence="20 21">
        <text>L-threonylcarbamoyladenylate + adenosine(37) in tRNA = N(6)-L-threonylcarbamoyladenosine(37) in tRNA + AMP + H(+)</text>
        <dbReference type="Rhea" id="RHEA:37059"/>
        <dbReference type="Rhea" id="RHEA-COMP:10162"/>
        <dbReference type="Rhea" id="RHEA-COMP:10163"/>
        <dbReference type="ChEBI" id="CHEBI:15378"/>
        <dbReference type="ChEBI" id="CHEBI:73682"/>
        <dbReference type="ChEBI" id="CHEBI:74411"/>
        <dbReference type="ChEBI" id="CHEBI:74418"/>
        <dbReference type="ChEBI" id="CHEBI:456215"/>
        <dbReference type="EC" id="2.3.1.234"/>
    </reaction>
</comment>
<dbReference type="GO" id="GO:0003964">
    <property type="term" value="F:RNA-directed DNA polymerase activity"/>
    <property type="evidence" value="ECO:0007669"/>
    <property type="project" value="UniProtKB-KW"/>
</dbReference>
<evidence type="ECO:0000256" key="12">
    <source>
        <dbReference type="ARBA" id="ARBA00022723"/>
    </source>
</evidence>
<evidence type="ECO:0000256" key="11">
    <source>
        <dbReference type="ARBA" id="ARBA00022722"/>
    </source>
</evidence>
<dbReference type="GO" id="GO:0005634">
    <property type="term" value="C:nucleus"/>
    <property type="evidence" value="ECO:0007669"/>
    <property type="project" value="UniProtKB-SubCell"/>
</dbReference>
<comment type="pathway">
    <text evidence="3">Nitrogen metabolism; urea cycle; L-ornithine and urea from L-arginine: step 1/1.</text>
</comment>
<evidence type="ECO:0000256" key="13">
    <source>
        <dbReference type="ARBA" id="ARBA00022759"/>
    </source>
</evidence>
<name>A0A2N9EM03_FAGSY</name>
<dbReference type="InterPro" id="IPR043128">
    <property type="entry name" value="Rev_trsase/Diguanyl_cyclase"/>
</dbReference>
<comment type="similarity">
    <text evidence="4">Belongs to the eukaryotic/archaeal PrmC-related family.</text>
</comment>
<comment type="similarity">
    <text evidence="21">Belongs to the KAE1 / TsaD family.</text>
</comment>
<keyword evidence="15" id="KW-0695">RNA-directed DNA polymerase</keyword>
<evidence type="ECO:0000256" key="5">
    <source>
        <dbReference type="ARBA" id="ARBA00022503"/>
    </source>
</evidence>
<keyword evidence="17" id="KW-0539">Nucleus</keyword>
<dbReference type="InterPro" id="IPR029063">
    <property type="entry name" value="SAM-dependent_MTases_sf"/>
</dbReference>
<dbReference type="GO" id="GO:0046872">
    <property type="term" value="F:metal ion binding"/>
    <property type="evidence" value="ECO:0007669"/>
    <property type="project" value="UniProtKB-KW"/>
</dbReference>
<dbReference type="Pfam" id="PF00491">
    <property type="entry name" value="Arginase"/>
    <property type="match status" value="1"/>
</dbReference>
<feature type="domain" description="Chromo" evidence="24">
    <location>
        <begin position="1992"/>
        <end position="2045"/>
    </location>
</feature>
<evidence type="ECO:0000256" key="23">
    <source>
        <dbReference type="SAM" id="MobiDB-lite"/>
    </source>
</evidence>
<dbReference type="Gene3D" id="3.40.50.150">
    <property type="entry name" value="Vaccinia Virus protein VP39"/>
    <property type="match status" value="1"/>
</dbReference>
<evidence type="ECO:0000259" key="25">
    <source>
        <dbReference type="PROSITE" id="PS50878"/>
    </source>
</evidence>
<dbReference type="InterPro" id="IPR006035">
    <property type="entry name" value="Ureohydrolase"/>
</dbReference>
<dbReference type="SUPFAM" id="SSF54160">
    <property type="entry name" value="Chromo domain-like"/>
    <property type="match status" value="1"/>
</dbReference>
<dbReference type="InterPro" id="IPR012337">
    <property type="entry name" value="RNaseH-like_sf"/>
</dbReference>
<dbReference type="FunFam" id="3.40.800.10:FF:000007">
    <property type="entry name" value="Arginase 1, mitochondrial"/>
    <property type="match status" value="1"/>
</dbReference>
<dbReference type="Pfam" id="PF00814">
    <property type="entry name" value="TsaD"/>
    <property type="match status" value="1"/>
</dbReference>
<dbReference type="GO" id="GO:0002949">
    <property type="term" value="P:tRNA threonylcarbamoyladenosine modification"/>
    <property type="evidence" value="ECO:0007669"/>
    <property type="project" value="UniProtKB-UniRule"/>
</dbReference>
<dbReference type="Pfam" id="PF00385">
    <property type="entry name" value="Chromo"/>
    <property type="match status" value="1"/>
</dbReference>
<evidence type="ECO:0000256" key="22">
    <source>
        <dbReference type="PROSITE-ProRule" id="PRU00742"/>
    </source>
</evidence>
<evidence type="ECO:0000256" key="15">
    <source>
        <dbReference type="ARBA" id="ARBA00022918"/>
    </source>
</evidence>
<feature type="domain" description="Integrase catalytic" evidence="26">
    <location>
        <begin position="1827"/>
        <end position="1959"/>
    </location>
</feature>
<feature type="compositionally biased region" description="Polar residues" evidence="23">
    <location>
        <begin position="908"/>
        <end position="932"/>
    </location>
</feature>
<dbReference type="PANTHER" id="PTHR35046:SF9">
    <property type="entry name" value="RNA-DIRECTED DNA POLYMERASE"/>
    <property type="match status" value="1"/>
</dbReference>
<keyword evidence="5" id="KW-0056">Arginine metabolism</keyword>
<dbReference type="Gene3D" id="3.10.10.10">
    <property type="entry name" value="HIV Type 1 Reverse Transcriptase, subunit A, domain 1"/>
    <property type="match status" value="1"/>
</dbReference>
<dbReference type="NCBIfam" id="TIGR00329">
    <property type="entry name" value="gcp_kae1"/>
    <property type="match status" value="1"/>
</dbReference>
<dbReference type="InterPro" id="IPR000477">
    <property type="entry name" value="RT_dom"/>
</dbReference>
<dbReference type="InterPro" id="IPR041373">
    <property type="entry name" value="RT_RNaseH"/>
</dbReference>
<dbReference type="InterPro" id="IPR056924">
    <property type="entry name" value="SH3_Tf2-1"/>
</dbReference>
<dbReference type="NCBIfam" id="TIGR03723">
    <property type="entry name" value="T6A_TsaD_YgjD"/>
    <property type="match status" value="1"/>
</dbReference>
<keyword evidence="6" id="KW-0489">Methyltransferase</keyword>
<dbReference type="PANTHER" id="PTHR35046">
    <property type="entry name" value="ZINC KNUCKLE (CCHC-TYPE) FAMILY PROTEIN"/>
    <property type="match status" value="1"/>
</dbReference>
<organism evidence="27">
    <name type="scientific">Fagus sylvatica</name>
    <name type="common">Beechnut</name>
    <dbReference type="NCBI Taxonomy" id="28930"/>
    <lineage>
        <taxon>Eukaryota</taxon>
        <taxon>Viridiplantae</taxon>
        <taxon>Streptophyta</taxon>
        <taxon>Embryophyta</taxon>
        <taxon>Tracheophyta</taxon>
        <taxon>Spermatophyta</taxon>
        <taxon>Magnoliopsida</taxon>
        <taxon>eudicotyledons</taxon>
        <taxon>Gunneridae</taxon>
        <taxon>Pentapetalae</taxon>
        <taxon>rosids</taxon>
        <taxon>fabids</taxon>
        <taxon>Fagales</taxon>
        <taxon>Fagaceae</taxon>
        <taxon>Fagus</taxon>
    </lineage>
</organism>
<dbReference type="InterPro" id="IPR000953">
    <property type="entry name" value="Chromo/chromo_shadow_dom"/>
</dbReference>
<evidence type="ECO:0000256" key="8">
    <source>
        <dbReference type="ARBA" id="ARBA00022691"/>
    </source>
</evidence>
<comment type="subcellular location">
    <subcellularLocation>
        <location evidence="21">Mitochondrion</location>
    </subcellularLocation>
    <subcellularLocation>
        <location evidence="2">Nucleus</location>
    </subcellularLocation>
</comment>
<dbReference type="InterPro" id="IPR036397">
    <property type="entry name" value="RNaseH_sf"/>
</dbReference>
<feature type="domain" description="Reverse transcriptase" evidence="25">
    <location>
        <begin position="1340"/>
        <end position="1519"/>
    </location>
</feature>
<accession>A0A2N9EM03</accession>
<dbReference type="Pfam" id="PF17917">
    <property type="entry name" value="RT_RNaseH"/>
    <property type="match status" value="1"/>
</dbReference>
<evidence type="ECO:0000256" key="7">
    <source>
        <dbReference type="ARBA" id="ARBA00022679"/>
    </source>
</evidence>
<evidence type="ECO:0000256" key="21">
    <source>
        <dbReference type="HAMAP-Rule" id="MF_03179"/>
    </source>
</evidence>
<dbReference type="HAMAP" id="MF_01445">
    <property type="entry name" value="TsaD"/>
    <property type="match status" value="1"/>
</dbReference>
<dbReference type="SUPFAM" id="SSF53335">
    <property type="entry name" value="S-adenosyl-L-methionine-dependent methyltransferases"/>
    <property type="match status" value="1"/>
</dbReference>
<dbReference type="FunFam" id="3.30.420.40:FF:000133">
    <property type="entry name" value="Probable tRNA N6-adenosine threonylcarbamoyltransferase, mitochondrial"/>
    <property type="match status" value="1"/>
</dbReference>
<keyword evidence="10" id="KW-0548">Nucleotidyltransferase</keyword>
<dbReference type="PROSITE" id="PS50994">
    <property type="entry name" value="INTEGRASE"/>
    <property type="match status" value="1"/>
</dbReference>
<dbReference type="PROSITE" id="PS01053">
    <property type="entry name" value="ARGINASE_1"/>
    <property type="match status" value="1"/>
</dbReference>
<comment type="subunit">
    <text evidence="21">Homodimer.</text>
</comment>
<dbReference type="Gene3D" id="3.30.70.270">
    <property type="match status" value="2"/>
</dbReference>
<dbReference type="GO" id="GO:0004519">
    <property type="term" value="F:endonuclease activity"/>
    <property type="evidence" value="ECO:0007669"/>
    <property type="project" value="UniProtKB-KW"/>
</dbReference>
<keyword evidence="21" id="KW-0496">Mitochondrion</keyword>
<dbReference type="GO" id="GO:0004053">
    <property type="term" value="F:arginase activity"/>
    <property type="evidence" value="ECO:0007669"/>
    <property type="project" value="UniProtKB-EC"/>
</dbReference>
<dbReference type="GO" id="GO:0005739">
    <property type="term" value="C:mitochondrion"/>
    <property type="evidence" value="ECO:0007669"/>
    <property type="project" value="UniProtKB-SubCell"/>
</dbReference>
<dbReference type="InterPro" id="IPR001584">
    <property type="entry name" value="Integrase_cat-core"/>
</dbReference>
<comment type="catalytic activity">
    <reaction evidence="19">
        <text>L-arginine + H2O = urea + L-ornithine</text>
        <dbReference type="Rhea" id="RHEA:20569"/>
        <dbReference type="ChEBI" id="CHEBI:15377"/>
        <dbReference type="ChEBI" id="CHEBI:16199"/>
        <dbReference type="ChEBI" id="CHEBI:32682"/>
        <dbReference type="ChEBI" id="CHEBI:46911"/>
        <dbReference type="EC" id="3.5.3.1"/>
    </reaction>
</comment>
<evidence type="ECO:0000256" key="6">
    <source>
        <dbReference type="ARBA" id="ARBA00022603"/>
    </source>
</evidence>
<dbReference type="CDD" id="cd09274">
    <property type="entry name" value="RNase_HI_RT_Ty3"/>
    <property type="match status" value="1"/>
</dbReference>
<dbReference type="InterPro" id="IPR026960">
    <property type="entry name" value="RVT-Znf"/>
</dbReference>
<keyword evidence="9 21" id="KW-0819">tRNA processing</keyword>
<dbReference type="Gene3D" id="3.30.420.10">
    <property type="entry name" value="Ribonuclease H-like superfamily/Ribonuclease H"/>
    <property type="match status" value="1"/>
</dbReference>
<dbReference type="InterPro" id="IPR023780">
    <property type="entry name" value="Chromo_domain"/>
</dbReference>
<dbReference type="Pfam" id="PF13966">
    <property type="entry name" value="zf-RVT"/>
    <property type="match status" value="1"/>
</dbReference>
<keyword evidence="13" id="KW-0255">Endonuclease</keyword>
<dbReference type="GO" id="GO:0032259">
    <property type="term" value="P:methylation"/>
    <property type="evidence" value="ECO:0007669"/>
    <property type="project" value="UniProtKB-KW"/>
</dbReference>
<keyword evidence="7 21" id="KW-0808">Transferase</keyword>
<dbReference type="PRINTS" id="PR00789">
    <property type="entry name" value="OSIALOPTASE"/>
</dbReference>
<dbReference type="FunFam" id="3.30.70.270:FF:000020">
    <property type="entry name" value="Transposon Tf2-6 polyprotein-like Protein"/>
    <property type="match status" value="1"/>
</dbReference>
<dbReference type="EMBL" id="OIVN01000182">
    <property type="protein sequence ID" value="SPC75815.1"/>
    <property type="molecule type" value="Genomic_DNA"/>
</dbReference>
<dbReference type="InterPro" id="IPR043129">
    <property type="entry name" value="ATPase_NBD"/>
</dbReference>
<dbReference type="SMART" id="SM00298">
    <property type="entry name" value="CHROMO"/>
    <property type="match status" value="1"/>
</dbReference>
<comment type="function">
    <text evidence="21">Required for the formation of a threonylcarbamoyl group on adenosine at position 37 (t(6)A37) in mitochondrial tRNAs that read codons beginning with adenine. Probably involved in the transfer of the threonylcarbamoyl moiety of threonylcarbamoyl-AMP (TC-AMP) to the N6 group of A37. Involved in mitochondrial genome maintenance.</text>
</comment>
<evidence type="ECO:0000256" key="14">
    <source>
        <dbReference type="ARBA" id="ARBA00022801"/>
    </source>
</evidence>
<dbReference type="InterPro" id="IPR043502">
    <property type="entry name" value="DNA/RNA_pol_sf"/>
</dbReference>
<comment type="cofactor">
    <cofactor evidence="21">
        <name>a divalent metal cation</name>
        <dbReference type="ChEBI" id="CHEBI:60240"/>
    </cofactor>
    <text evidence="21">Binds 1 divalent metal cation per subunit.</text>
</comment>
<dbReference type="GO" id="GO:0008168">
    <property type="term" value="F:methyltransferase activity"/>
    <property type="evidence" value="ECO:0007669"/>
    <property type="project" value="UniProtKB-KW"/>
</dbReference>
<feature type="region of interest" description="Disordered" evidence="23">
    <location>
        <begin position="1021"/>
        <end position="1047"/>
    </location>
</feature>
<keyword evidence="14" id="KW-0378">Hydrolase</keyword>
<dbReference type="GO" id="GO:0003676">
    <property type="term" value="F:nucleic acid binding"/>
    <property type="evidence" value="ECO:0007669"/>
    <property type="project" value="InterPro"/>
</dbReference>
<dbReference type="GO" id="GO:0015074">
    <property type="term" value="P:DNA integration"/>
    <property type="evidence" value="ECO:0007669"/>
    <property type="project" value="InterPro"/>
</dbReference>
<dbReference type="FunFam" id="3.30.420.40:FF:000012">
    <property type="entry name" value="tRNA N6-adenosine threonylcarbamoyltransferase"/>
    <property type="match status" value="1"/>
</dbReference>
<dbReference type="SUPFAM" id="SSF56672">
    <property type="entry name" value="DNA/RNA polymerases"/>
    <property type="match status" value="1"/>
</dbReference>